<dbReference type="Proteomes" id="UP000095283">
    <property type="component" value="Unplaced"/>
</dbReference>
<name>A0A1I7XI46_HETBA</name>
<accession>A0A1I7XI46</accession>
<sequence>MSRGENITSKQRVMIRVLPDQNLSQVQIAKKLELSRCSVQSATKHISQSVILENAPRTRRNRDTTERIDGIIRPQCEDNRRLTARDIHHEVKTYPEC</sequence>
<dbReference type="WBParaSite" id="Hba_17194">
    <property type="protein sequence ID" value="Hba_17194"/>
    <property type="gene ID" value="Hba_17194"/>
</dbReference>
<proteinExistence type="predicted"/>
<dbReference type="WBParaSite" id="Hba_17179">
    <property type="protein sequence ID" value="Hba_17179"/>
    <property type="gene ID" value="Hba_17179"/>
</dbReference>
<reference evidence="2 3" key="1">
    <citation type="submission" date="2016-11" db="UniProtKB">
        <authorList>
            <consortium name="WormBaseParasite"/>
        </authorList>
    </citation>
    <scope>IDENTIFICATION</scope>
</reference>
<protein>
    <submittedName>
        <fullName evidence="2 3">HTH_38 domain-containing protein</fullName>
    </submittedName>
</protein>
<evidence type="ECO:0000313" key="1">
    <source>
        <dbReference type="Proteomes" id="UP000095283"/>
    </source>
</evidence>
<evidence type="ECO:0000313" key="2">
    <source>
        <dbReference type="WBParaSite" id="Hba_17179"/>
    </source>
</evidence>
<keyword evidence="1" id="KW-1185">Reference proteome</keyword>
<dbReference type="AlphaFoldDB" id="A0A1I7XI46"/>
<evidence type="ECO:0000313" key="3">
    <source>
        <dbReference type="WBParaSite" id="Hba_17194"/>
    </source>
</evidence>
<organism evidence="1 2">
    <name type="scientific">Heterorhabditis bacteriophora</name>
    <name type="common">Entomopathogenic nematode worm</name>
    <dbReference type="NCBI Taxonomy" id="37862"/>
    <lineage>
        <taxon>Eukaryota</taxon>
        <taxon>Metazoa</taxon>
        <taxon>Ecdysozoa</taxon>
        <taxon>Nematoda</taxon>
        <taxon>Chromadorea</taxon>
        <taxon>Rhabditida</taxon>
        <taxon>Rhabditina</taxon>
        <taxon>Rhabditomorpha</taxon>
        <taxon>Strongyloidea</taxon>
        <taxon>Heterorhabditidae</taxon>
        <taxon>Heterorhabditis</taxon>
    </lineage>
</organism>